<keyword evidence="8 15" id="KW-0460">Magnesium</keyword>
<dbReference type="PANTHER" id="PTHR32315">
    <property type="entry name" value="ADENINE PHOSPHORIBOSYLTRANSFERASE"/>
    <property type="match status" value="1"/>
</dbReference>
<evidence type="ECO:0000256" key="12">
    <source>
        <dbReference type="ARBA" id="ARBA00056901"/>
    </source>
</evidence>
<dbReference type="EMBL" id="QVOD01000007">
    <property type="protein sequence ID" value="RFT67485.1"/>
    <property type="molecule type" value="Genomic_DNA"/>
</dbReference>
<keyword evidence="9 15" id="KW-0342">GTP-binding</keyword>
<evidence type="ECO:0000313" key="17">
    <source>
        <dbReference type="EMBL" id="KFN02332.1"/>
    </source>
</evidence>
<dbReference type="FunFam" id="3.40.50.2020:FF:000003">
    <property type="entry name" value="Uracil phosphoribosyltransferase"/>
    <property type="match status" value="1"/>
</dbReference>
<evidence type="ECO:0000313" key="18">
    <source>
        <dbReference type="EMBL" id="RFT67485.1"/>
    </source>
</evidence>
<keyword evidence="4 15" id="KW-0021">Allosteric enzyme</keyword>
<feature type="domain" description="Phosphoribosyltransferase" evidence="16">
    <location>
        <begin position="6"/>
        <end position="208"/>
    </location>
</feature>
<evidence type="ECO:0000313" key="19">
    <source>
        <dbReference type="Proteomes" id="UP000029389"/>
    </source>
</evidence>
<evidence type="ECO:0000256" key="2">
    <source>
        <dbReference type="ARBA" id="ARBA00009516"/>
    </source>
</evidence>
<dbReference type="Pfam" id="PF14681">
    <property type="entry name" value="UPRTase"/>
    <property type="match status" value="1"/>
</dbReference>
<dbReference type="GO" id="GO:0005525">
    <property type="term" value="F:GTP binding"/>
    <property type="evidence" value="ECO:0007669"/>
    <property type="project" value="UniProtKB-KW"/>
</dbReference>
<feature type="binding site" evidence="15">
    <location>
        <position position="194"/>
    </location>
    <ligand>
        <name>uracil</name>
        <dbReference type="ChEBI" id="CHEBI:17568"/>
    </ligand>
</feature>
<accession>A0A090YVP1</accession>
<dbReference type="InterPro" id="IPR029057">
    <property type="entry name" value="PRTase-like"/>
</dbReference>
<evidence type="ECO:0000259" key="16">
    <source>
        <dbReference type="Pfam" id="PF14681"/>
    </source>
</evidence>
<feature type="binding site" evidence="15">
    <location>
        <position position="200"/>
    </location>
    <ligand>
        <name>5-phospho-alpha-D-ribose 1-diphosphate</name>
        <dbReference type="ChEBI" id="CHEBI:58017"/>
    </ligand>
</feature>
<dbReference type="Gene3D" id="3.40.50.2020">
    <property type="match status" value="1"/>
</dbReference>
<keyword evidence="20" id="KW-1185">Reference proteome</keyword>
<comment type="caution">
    <text evidence="17">The sequence shown here is derived from an EMBL/GenBank/DDBJ whole genome shotgun (WGS) entry which is preliminary data.</text>
</comment>
<comment type="cofactor">
    <cofactor evidence="15">
        <name>Mg(2+)</name>
        <dbReference type="ChEBI" id="CHEBI:18420"/>
    </cofactor>
    <text evidence="15">Binds 1 Mg(2+) ion per subunit. The magnesium is bound as Mg-PRPP.</text>
</comment>
<dbReference type="Proteomes" id="UP000029389">
    <property type="component" value="Unassembled WGS sequence"/>
</dbReference>
<evidence type="ECO:0000256" key="1">
    <source>
        <dbReference type="ARBA" id="ARBA00005180"/>
    </source>
</evidence>
<name>A0A090YVP1_9BACI</name>
<dbReference type="UniPathway" id="UPA00574">
    <property type="reaction ID" value="UER00636"/>
</dbReference>
<keyword evidence="5 15" id="KW-0328">Glycosyltransferase</keyword>
<keyword evidence="6 15" id="KW-0808">Transferase</keyword>
<feature type="binding site" evidence="15">
    <location>
        <begin position="199"/>
        <end position="201"/>
    </location>
    <ligand>
        <name>uracil</name>
        <dbReference type="ChEBI" id="CHEBI:17568"/>
    </ligand>
</feature>
<dbReference type="CDD" id="cd06223">
    <property type="entry name" value="PRTases_typeI"/>
    <property type="match status" value="1"/>
</dbReference>
<evidence type="ECO:0000256" key="7">
    <source>
        <dbReference type="ARBA" id="ARBA00022741"/>
    </source>
</evidence>
<evidence type="ECO:0000313" key="20">
    <source>
        <dbReference type="Proteomes" id="UP000264294"/>
    </source>
</evidence>
<dbReference type="eggNOG" id="COG0035">
    <property type="taxonomic scope" value="Bacteria"/>
</dbReference>
<comment type="similarity">
    <text evidence="2 15">Belongs to the UPRTase family.</text>
</comment>
<evidence type="ECO:0000256" key="5">
    <source>
        <dbReference type="ARBA" id="ARBA00022676"/>
    </source>
</evidence>
<comment type="pathway">
    <text evidence="1 15">Pyrimidine metabolism; UMP biosynthesis via salvage pathway; UMP from uracil: step 1/1.</text>
</comment>
<evidence type="ECO:0000256" key="10">
    <source>
        <dbReference type="ARBA" id="ARBA00031082"/>
    </source>
</evidence>
<evidence type="ECO:0000256" key="13">
    <source>
        <dbReference type="ARBA" id="ARBA00072146"/>
    </source>
</evidence>
<dbReference type="GO" id="GO:0005737">
    <property type="term" value="C:cytoplasm"/>
    <property type="evidence" value="ECO:0007669"/>
    <property type="project" value="UniProtKB-ARBA"/>
</dbReference>
<dbReference type="NCBIfam" id="NF001097">
    <property type="entry name" value="PRK00129.1"/>
    <property type="match status" value="1"/>
</dbReference>
<reference evidence="17 19" key="1">
    <citation type="submission" date="2014-04" db="EMBL/GenBank/DDBJ databases">
        <authorList>
            <person name="Bishop-Lilly K.A."/>
            <person name="Broomall S.M."/>
            <person name="Chain P.S."/>
            <person name="Chertkov O."/>
            <person name="Coyne S.R."/>
            <person name="Daligault H.E."/>
            <person name="Davenport K.W."/>
            <person name="Erkkila T."/>
            <person name="Frey K.G."/>
            <person name="Gibbons H.S."/>
            <person name="Gu W."/>
            <person name="Jaissle J."/>
            <person name="Johnson S.L."/>
            <person name="Koroleva G.I."/>
            <person name="Ladner J.T."/>
            <person name="Lo C.-C."/>
            <person name="Minogue T.D."/>
            <person name="Munk C."/>
            <person name="Palacios G.F."/>
            <person name="Redden C.L."/>
            <person name="Rosenzweig C.N."/>
            <person name="Scholz M.B."/>
            <person name="Teshima H."/>
            <person name="Xu Y."/>
        </authorList>
    </citation>
    <scope>NUCLEOTIDE SEQUENCE [LARGE SCALE GENOMIC DNA]</scope>
    <source>
        <strain evidence="17 19">BHP</strain>
    </source>
</reference>
<dbReference type="GO" id="GO:0004845">
    <property type="term" value="F:uracil phosphoribosyltransferase activity"/>
    <property type="evidence" value="ECO:0007669"/>
    <property type="project" value="UniProtKB-UniRule"/>
</dbReference>
<gene>
    <name evidence="15 17" type="primary">upp</name>
    <name evidence="18" type="ORF">D0U04_08525</name>
    <name evidence="17" type="ORF">DJ93_2297</name>
</gene>
<evidence type="ECO:0000256" key="14">
    <source>
        <dbReference type="ARBA" id="ARBA00079807"/>
    </source>
</evidence>
<dbReference type="InterPro" id="IPR050054">
    <property type="entry name" value="UPRTase/APRTase"/>
</dbReference>
<feature type="binding site" evidence="15">
    <location>
        <begin position="131"/>
        <end position="139"/>
    </location>
    <ligand>
        <name>5-phospho-alpha-D-ribose 1-diphosphate</name>
        <dbReference type="ChEBI" id="CHEBI:58017"/>
    </ligand>
</feature>
<evidence type="ECO:0000256" key="6">
    <source>
        <dbReference type="ARBA" id="ARBA00022679"/>
    </source>
</evidence>
<dbReference type="HAMAP" id="MF_01218_B">
    <property type="entry name" value="Upp_B"/>
    <property type="match status" value="1"/>
</dbReference>
<dbReference type="NCBIfam" id="TIGR01091">
    <property type="entry name" value="upp"/>
    <property type="match status" value="1"/>
</dbReference>
<evidence type="ECO:0000256" key="15">
    <source>
        <dbReference type="HAMAP-Rule" id="MF_01218"/>
    </source>
</evidence>
<dbReference type="STRING" id="1405.B7492_28505"/>
<dbReference type="GO" id="GO:0006223">
    <property type="term" value="P:uracil salvage"/>
    <property type="evidence" value="ECO:0007669"/>
    <property type="project" value="InterPro"/>
</dbReference>
<evidence type="ECO:0000256" key="8">
    <source>
        <dbReference type="ARBA" id="ARBA00022842"/>
    </source>
</evidence>
<sequence>MGKLYVFDHPLIQHKITYIRDKNTGTKDFRELVDEVASLMAFEITRDLPLEEIEIETPVSKAKTKVIAGKKLGLIPILRAGLGMVDGILKLIPAAKVGHVGLYRDPKTLQPVEYYVKLPTDVEERDFIVLDPMLATGGSAAEAINSLKKRGAKQIKLMCIVAAPEGVKVVQEEHPDVDIYVAALDEKLNDHGYVVPGLGDAGDRLFGTK</sequence>
<comment type="activity regulation">
    <text evidence="15">Allosterically activated by GTP.</text>
</comment>
<feature type="binding site" evidence="15">
    <location>
        <position position="79"/>
    </location>
    <ligand>
        <name>5-phospho-alpha-D-ribose 1-diphosphate</name>
        <dbReference type="ChEBI" id="CHEBI:58017"/>
    </ligand>
</feature>
<evidence type="ECO:0000256" key="9">
    <source>
        <dbReference type="ARBA" id="ARBA00023134"/>
    </source>
</evidence>
<dbReference type="InterPro" id="IPR034332">
    <property type="entry name" value="Upp_B"/>
</dbReference>
<dbReference type="EMBL" id="JMQC01000008">
    <property type="protein sequence ID" value="KFN02332.1"/>
    <property type="molecule type" value="Genomic_DNA"/>
</dbReference>
<keyword evidence="7 15" id="KW-0547">Nucleotide-binding</keyword>
<dbReference type="AlphaFoldDB" id="A0A090YVP1"/>
<evidence type="ECO:0000256" key="3">
    <source>
        <dbReference type="ARBA" id="ARBA00011894"/>
    </source>
</evidence>
<comment type="function">
    <text evidence="12 15">Catalyzes the conversion of uracil and 5-phospho-alpha-D-ribose 1-diphosphate (PRPP) to UMP and diphosphate.</text>
</comment>
<comment type="catalytic activity">
    <reaction evidence="11 15">
        <text>UMP + diphosphate = 5-phospho-alpha-D-ribose 1-diphosphate + uracil</text>
        <dbReference type="Rhea" id="RHEA:13017"/>
        <dbReference type="ChEBI" id="CHEBI:17568"/>
        <dbReference type="ChEBI" id="CHEBI:33019"/>
        <dbReference type="ChEBI" id="CHEBI:57865"/>
        <dbReference type="ChEBI" id="CHEBI:58017"/>
        <dbReference type="EC" id="2.4.2.9"/>
    </reaction>
</comment>
<dbReference type="GO" id="GO:0044206">
    <property type="term" value="P:UMP salvage"/>
    <property type="evidence" value="ECO:0007669"/>
    <property type="project" value="UniProtKB-UniRule"/>
</dbReference>
<dbReference type="Proteomes" id="UP000264294">
    <property type="component" value="Unassembled WGS sequence"/>
</dbReference>
<dbReference type="PANTHER" id="PTHR32315:SF4">
    <property type="entry name" value="URACIL PHOSPHORIBOSYLTRANSFERASE, CHLOROPLASTIC"/>
    <property type="match status" value="1"/>
</dbReference>
<dbReference type="EC" id="2.4.2.9" evidence="3 15"/>
<dbReference type="InterPro" id="IPR000836">
    <property type="entry name" value="PRTase_dom"/>
</dbReference>
<feature type="binding site" evidence="15">
    <location>
        <position position="104"/>
    </location>
    <ligand>
        <name>5-phospho-alpha-D-ribose 1-diphosphate</name>
        <dbReference type="ChEBI" id="CHEBI:58017"/>
    </ligand>
</feature>
<dbReference type="PATRIC" id="fig|1405.8.peg.2479"/>
<dbReference type="SUPFAM" id="SSF53271">
    <property type="entry name" value="PRTase-like"/>
    <property type="match status" value="1"/>
</dbReference>
<dbReference type="GO" id="GO:0000287">
    <property type="term" value="F:magnesium ion binding"/>
    <property type="evidence" value="ECO:0007669"/>
    <property type="project" value="UniProtKB-UniRule"/>
</dbReference>
<protein>
    <recommendedName>
        <fullName evidence="13 15">Uracil phosphoribosyltransferase</fullName>
        <ecNumber evidence="3 15">2.4.2.9</ecNumber>
    </recommendedName>
    <alternativeName>
        <fullName evidence="10 15">UMP pyrophosphorylase</fullName>
    </alternativeName>
    <alternativeName>
        <fullName evidence="14 15">UPRTase</fullName>
    </alternativeName>
</protein>
<reference evidence="18 20" key="2">
    <citation type="submission" date="2018-08" db="EMBL/GenBank/DDBJ databases">
        <title>Bacillus clarus sp. nov. strain PS00077A.</title>
        <authorList>
            <person name="Mendez Acevedo M."/>
            <person name="Carroll L."/>
            <person name="Mukherjee M."/>
            <person name="Wiedmann M."/>
            <person name="Kovac J."/>
        </authorList>
    </citation>
    <scope>NUCLEOTIDE SEQUENCE [LARGE SCALE GENOMIC DNA]</scope>
    <source>
        <strain evidence="18 20">PS00077A</strain>
    </source>
</reference>
<dbReference type="RefSeq" id="WP_000517534.1">
    <property type="nucleotide sequence ID" value="NZ_JMQC01000008.1"/>
</dbReference>
<dbReference type="InterPro" id="IPR005765">
    <property type="entry name" value="UPRT"/>
</dbReference>
<organism evidence="17 19">
    <name type="scientific">Bacillus clarus</name>
    <dbReference type="NCBI Taxonomy" id="2338372"/>
    <lineage>
        <taxon>Bacteria</taxon>
        <taxon>Bacillati</taxon>
        <taxon>Bacillota</taxon>
        <taxon>Bacilli</taxon>
        <taxon>Bacillales</taxon>
        <taxon>Bacillaceae</taxon>
        <taxon>Bacillus</taxon>
        <taxon>Bacillus cereus group</taxon>
    </lineage>
</organism>
<evidence type="ECO:0000256" key="4">
    <source>
        <dbReference type="ARBA" id="ARBA00022533"/>
    </source>
</evidence>
<evidence type="ECO:0000256" key="11">
    <source>
        <dbReference type="ARBA" id="ARBA00052919"/>
    </source>
</evidence>
<proteinExistence type="inferred from homology"/>